<dbReference type="InterPro" id="IPR017871">
    <property type="entry name" value="ABC_transporter-like_CS"/>
</dbReference>
<dbReference type="SUPFAM" id="SSF50331">
    <property type="entry name" value="MOP-like"/>
    <property type="match status" value="1"/>
</dbReference>
<dbReference type="Gene3D" id="2.40.50.100">
    <property type="match status" value="1"/>
</dbReference>
<dbReference type="InterPro" id="IPR013611">
    <property type="entry name" value="Transp-assoc_OB_typ2"/>
</dbReference>
<dbReference type="EMBL" id="JBICRM010000029">
    <property type="protein sequence ID" value="MFG1708578.1"/>
    <property type="molecule type" value="Genomic_DNA"/>
</dbReference>
<evidence type="ECO:0000256" key="6">
    <source>
        <dbReference type="ARBA" id="ARBA00023136"/>
    </source>
</evidence>
<keyword evidence="2" id="KW-1003">Cell membrane</keyword>
<dbReference type="SUPFAM" id="SSF52540">
    <property type="entry name" value="P-loop containing nucleoside triphosphate hydrolases"/>
    <property type="match status" value="1"/>
</dbReference>
<dbReference type="PROSITE" id="PS00211">
    <property type="entry name" value="ABC_TRANSPORTER_1"/>
    <property type="match status" value="1"/>
</dbReference>
<dbReference type="Proteomes" id="UP001603978">
    <property type="component" value="Unassembled WGS sequence"/>
</dbReference>
<dbReference type="InterPro" id="IPR003439">
    <property type="entry name" value="ABC_transporter-like_ATP-bd"/>
</dbReference>
<evidence type="ECO:0000313" key="9">
    <source>
        <dbReference type="Proteomes" id="UP001603978"/>
    </source>
</evidence>
<evidence type="ECO:0000256" key="4">
    <source>
        <dbReference type="ARBA" id="ARBA00022840"/>
    </source>
</evidence>
<evidence type="ECO:0000256" key="3">
    <source>
        <dbReference type="ARBA" id="ARBA00022741"/>
    </source>
</evidence>
<dbReference type="Pfam" id="PF08402">
    <property type="entry name" value="TOBE_2"/>
    <property type="match status" value="1"/>
</dbReference>
<dbReference type="Pfam" id="PF00005">
    <property type="entry name" value="ABC_tran"/>
    <property type="match status" value="1"/>
</dbReference>
<organism evidence="8 9">
    <name type="scientific">Nonomuraea marmarensis</name>
    <dbReference type="NCBI Taxonomy" id="3351344"/>
    <lineage>
        <taxon>Bacteria</taxon>
        <taxon>Bacillati</taxon>
        <taxon>Actinomycetota</taxon>
        <taxon>Actinomycetes</taxon>
        <taxon>Streptosporangiales</taxon>
        <taxon>Streptosporangiaceae</taxon>
        <taxon>Nonomuraea</taxon>
    </lineage>
</organism>
<dbReference type="InterPro" id="IPR008995">
    <property type="entry name" value="Mo/tungstate-bd_C_term_dom"/>
</dbReference>
<keyword evidence="3" id="KW-0547">Nucleotide-binding</keyword>
<evidence type="ECO:0000256" key="1">
    <source>
        <dbReference type="ARBA" id="ARBA00022448"/>
    </source>
</evidence>
<dbReference type="InterPro" id="IPR047641">
    <property type="entry name" value="ABC_transpr_MalK/UgpC-like"/>
</dbReference>
<sequence>MLRINNLVKTFDGERRRRRDSRASSAQEARVFAVNDVSFNVENGQLFTLLGPSGCGKTTTLRSIAGLERPDSGTIEVGDRLLFSTNEGKKSVNVPANERGLGMVFQSYAIWPHMSVFDNVAFPLQVKKRGDRLGRKEISERVMRVLETMELGTLADRQATKLSGGQQQRLALARALVIEPPLLLLDEPLSNLDAKLRESLRYELKRVQRELGITSVYVTHDQVEALALNNAIAVMRDGNIVQLGRPRDIYENPNCRFVAEFIGTSNFLSGNVVAKDGDRYTVNTIDGQLALDSAMTLPLGTDVIVSVRPEAVEVGTTSRAGEVPNEWKGTVLTRAYLGDSLDHVVGVGKHELRTRGNPSTSIEPGTQVYLRMDPAKLVLVPVD</sequence>
<dbReference type="SMART" id="SM00382">
    <property type="entry name" value="AAA"/>
    <property type="match status" value="1"/>
</dbReference>
<protein>
    <submittedName>
        <fullName evidence="8">ABC transporter ATP-binding protein</fullName>
    </submittedName>
</protein>
<dbReference type="PANTHER" id="PTHR43875:SF15">
    <property type="entry name" value="TREHALOSE IMPORT ATP-BINDING PROTEIN SUGC"/>
    <property type="match status" value="1"/>
</dbReference>
<dbReference type="GO" id="GO:0005524">
    <property type="term" value="F:ATP binding"/>
    <property type="evidence" value="ECO:0007669"/>
    <property type="project" value="UniProtKB-KW"/>
</dbReference>
<keyword evidence="9" id="KW-1185">Reference proteome</keyword>
<accession>A0ABW7AR69</accession>
<keyword evidence="4 8" id="KW-0067">ATP-binding</keyword>
<dbReference type="InterPro" id="IPR003593">
    <property type="entry name" value="AAA+_ATPase"/>
</dbReference>
<evidence type="ECO:0000256" key="2">
    <source>
        <dbReference type="ARBA" id="ARBA00022475"/>
    </source>
</evidence>
<dbReference type="PANTHER" id="PTHR43875">
    <property type="entry name" value="MALTODEXTRIN IMPORT ATP-BINDING PROTEIN MSMX"/>
    <property type="match status" value="1"/>
</dbReference>
<keyword evidence="5" id="KW-1278">Translocase</keyword>
<keyword evidence="1" id="KW-0813">Transport</keyword>
<reference evidence="8 9" key="1">
    <citation type="submission" date="2024-10" db="EMBL/GenBank/DDBJ databases">
        <authorList>
            <person name="Topkara A.R."/>
            <person name="Saygin H."/>
        </authorList>
    </citation>
    <scope>NUCLEOTIDE SEQUENCE [LARGE SCALE GENOMIC DNA]</scope>
    <source>
        <strain evidence="8 9">M3C6</strain>
    </source>
</reference>
<dbReference type="Gene3D" id="3.40.50.300">
    <property type="entry name" value="P-loop containing nucleotide triphosphate hydrolases"/>
    <property type="match status" value="1"/>
</dbReference>
<evidence type="ECO:0000259" key="7">
    <source>
        <dbReference type="PROSITE" id="PS50893"/>
    </source>
</evidence>
<feature type="domain" description="ABC transporter" evidence="7">
    <location>
        <begin position="2"/>
        <end position="262"/>
    </location>
</feature>
<name>A0ABW7AR69_9ACTN</name>
<keyword evidence="6" id="KW-0472">Membrane</keyword>
<gene>
    <name evidence="8" type="ORF">ACFLIM_35800</name>
</gene>
<dbReference type="RefSeq" id="WP_393172810.1">
    <property type="nucleotide sequence ID" value="NZ_JBICRM010000029.1"/>
</dbReference>
<dbReference type="InterPro" id="IPR027417">
    <property type="entry name" value="P-loop_NTPase"/>
</dbReference>
<proteinExistence type="predicted"/>
<comment type="caution">
    <text evidence="8">The sequence shown here is derived from an EMBL/GenBank/DDBJ whole genome shotgun (WGS) entry which is preliminary data.</text>
</comment>
<dbReference type="PROSITE" id="PS50893">
    <property type="entry name" value="ABC_TRANSPORTER_2"/>
    <property type="match status" value="1"/>
</dbReference>
<evidence type="ECO:0000256" key="5">
    <source>
        <dbReference type="ARBA" id="ARBA00022967"/>
    </source>
</evidence>
<evidence type="ECO:0000313" key="8">
    <source>
        <dbReference type="EMBL" id="MFG1708578.1"/>
    </source>
</evidence>